<dbReference type="HOGENOM" id="CLU_2952160_0_0_9"/>
<name>C0C1S1_9FIRM</name>
<evidence type="ECO:0000313" key="1">
    <source>
        <dbReference type="EMBL" id="EEG74085.1"/>
    </source>
</evidence>
<organism evidence="1 2">
    <name type="scientific">[Clostridium] hylemonae DSM 15053</name>
    <dbReference type="NCBI Taxonomy" id="553973"/>
    <lineage>
        <taxon>Bacteria</taxon>
        <taxon>Bacillati</taxon>
        <taxon>Bacillota</taxon>
        <taxon>Clostridia</taxon>
        <taxon>Lachnospirales</taxon>
        <taxon>Lachnospiraceae</taxon>
    </lineage>
</organism>
<reference evidence="1" key="2">
    <citation type="submission" date="2013-06" db="EMBL/GenBank/DDBJ databases">
        <title>Draft genome sequence of Clostridium hylemonae (DSM 15053).</title>
        <authorList>
            <person name="Sudarsanam P."/>
            <person name="Ley R."/>
            <person name="Guruge J."/>
            <person name="Turnbaugh P.J."/>
            <person name="Mahowald M."/>
            <person name="Liep D."/>
            <person name="Gordon J."/>
        </authorList>
    </citation>
    <scope>NUCLEOTIDE SEQUENCE</scope>
    <source>
        <strain evidence="1">DSM 15053</strain>
    </source>
</reference>
<keyword evidence="2" id="KW-1185">Reference proteome</keyword>
<accession>C0C1S1</accession>
<dbReference type="STRING" id="553973.CLOHYLEM_06091"/>
<reference evidence="1" key="1">
    <citation type="submission" date="2009-02" db="EMBL/GenBank/DDBJ databases">
        <authorList>
            <person name="Fulton L."/>
            <person name="Clifton S."/>
            <person name="Fulton B."/>
            <person name="Xu J."/>
            <person name="Minx P."/>
            <person name="Pepin K.H."/>
            <person name="Johnson M."/>
            <person name="Bhonagiri V."/>
            <person name="Nash W.E."/>
            <person name="Mardis E.R."/>
            <person name="Wilson R.K."/>
        </authorList>
    </citation>
    <scope>NUCLEOTIDE SEQUENCE [LARGE SCALE GENOMIC DNA]</scope>
    <source>
        <strain evidence="1">DSM 15053</strain>
    </source>
</reference>
<dbReference type="Proteomes" id="UP000004893">
    <property type="component" value="Unassembled WGS sequence"/>
</dbReference>
<evidence type="ECO:0000313" key="2">
    <source>
        <dbReference type="Proteomes" id="UP000004893"/>
    </source>
</evidence>
<comment type="caution">
    <text evidence="1">The sequence shown here is derived from an EMBL/GenBank/DDBJ whole genome shotgun (WGS) entry which is preliminary data.</text>
</comment>
<proteinExistence type="predicted"/>
<dbReference type="AlphaFoldDB" id="C0C1S1"/>
<gene>
    <name evidence="1" type="ORF">CLOHYLEM_06091</name>
</gene>
<dbReference type="EMBL" id="ABYI02000022">
    <property type="protein sequence ID" value="EEG74085.1"/>
    <property type="molecule type" value="Genomic_DNA"/>
</dbReference>
<sequence length="59" mass="6747">MYQALSKVCIRRGTGSCHNRIRFRKAAAVINRGGFVDILWIIEKRGHFAPKCRNCRGTL</sequence>
<protein>
    <submittedName>
        <fullName evidence="1">Uncharacterized protein</fullName>
    </submittedName>
</protein>